<dbReference type="KEGG" id="vg:55412176"/>
<keyword evidence="2" id="KW-1185">Reference proteome</keyword>
<reference evidence="1 2" key="1">
    <citation type="journal article" date="2013" name="PLoS Genet.">
        <title>Expanding the Marine Virosphere Using Metagenomics.</title>
        <authorList>
            <person name="Mizuno C.M."/>
            <person name="Rodriguez-Valera F."/>
            <person name="Kimes N.E."/>
            <person name="Ghai R."/>
        </authorList>
    </citation>
    <scope>NUCLEOTIDE SEQUENCE [LARGE SCALE GENOMIC DNA]</scope>
    <source>
        <strain evidence="1">UvMED-CGR-U-MedDCM-OCT-S28-C3</strain>
    </source>
</reference>
<dbReference type="RefSeq" id="YP_009778068.1">
    <property type="nucleotide sequence ID" value="NC_047710.1"/>
</dbReference>
<protein>
    <submittedName>
        <fullName evidence="1">Uncharacterized protein</fullName>
    </submittedName>
</protein>
<proteinExistence type="predicted"/>
<dbReference type="Proteomes" id="UP000505087">
    <property type="component" value="Segment"/>
</dbReference>
<dbReference type="EMBL" id="AP013539">
    <property type="protein sequence ID" value="BAQ94010.1"/>
    <property type="molecule type" value="Genomic_DNA"/>
</dbReference>
<dbReference type="GeneID" id="55412176"/>
<evidence type="ECO:0000313" key="2">
    <source>
        <dbReference type="Proteomes" id="UP000505087"/>
    </source>
</evidence>
<name>A0A6S4PAA1_9CAUD</name>
<organism evidence="1 2">
    <name type="scientific">uncultured phage_MedDCM-OCT-S28-C3</name>
    <dbReference type="NCBI Taxonomy" id="2740802"/>
    <lineage>
        <taxon>Viruses</taxon>
        <taxon>Duplodnaviria</taxon>
        <taxon>Heunggongvirae</taxon>
        <taxon>Uroviricota</taxon>
        <taxon>Caudoviricetes</taxon>
        <taxon>Autographivirales</taxon>
        <taxon>Pedosvirus</taxon>
        <taxon>Pedosvirus S28C3</taxon>
    </lineage>
</organism>
<sequence length="116" mass="14039">MAIIFKQRVHNPKIKDLRSFVRKTVTRDRSMYDTDSQFDNETTFINRQRDQLKDQYGYMWEDEDEPLVKGEFGNLKITDTEITFRPKRYAPTEIYVAARWYCMCTETKFTNRARFA</sequence>
<evidence type="ECO:0000313" key="1">
    <source>
        <dbReference type="EMBL" id="BAQ94010.1"/>
    </source>
</evidence>
<accession>A0A6S4PAA1</accession>